<dbReference type="CDD" id="cd00075">
    <property type="entry name" value="HATPase"/>
    <property type="match status" value="1"/>
</dbReference>
<dbReference type="InterPro" id="IPR013727">
    <property type="entry name" value="2CSK_N"/>
</dbReference>
<dbReference type="AlphaFoldDB" id="D7DN59"/>
<evidence type="ECO:0000256" key="6">
    <source>
        <dbReference type="ARBA" id="ARBA00022692"/>
    </source>
</evidence>
<feature type="domain" description="Histidine kinase" evidence="11">
    <location>
        <begin position="249"/>
        <end position="466"/>
    </location>
</feature>
<dbReference type="GO" id="GO:0005886">
    <property type="term" value="C:plasma membrane"/>
    <property type="evidence" value="ECO:0007669"/>
    <property type="project" value="TreeGrafter"/>
</dbReference>
<reference evidence="12 13" key="2">
    <citation type="journal article" date="2011" name="J. Bacteriol.">
        <title>Genomes of three methylotrophs from a single niche uncover genetic and metabolic divergence of Methylophilaceae.</title>
        <authorList>
            <person name="Lapidus A."/>
            <person name="Clum A."/>
            <person name="Labutti K."/>
            <person name="Kaluzhnaya M.G."/>
            <person name="Lim S."/>
            <person name="Beck D.A."/>
            <person name="Glavina Del Rio T."/>
            <person name="Nolan M."/>
            <person name="Mavromatis K."/>
            <person name="Huntemann M."/>
            <person name="Lucas S."/>
            <person name="Lidstrom M.E."/>
            <person name="Ivanova N."/>
            <person name="Chistoserdova L."/>
        </authorList>
    </citation>
    <scope>NUCLEOTIDE SEQUENCE [LARGE SCALE GENOMIC DNA]</scope>
    <source>
        <strain evidence="12 13">301</strain>
    </source>
</reference>
<evidence type="ECO:0000256" key="3">
    <source>
        <dbReference type="ARBA" id="ARBA00012438"/>
    </source>
</evidence>
<evidence type="ECO:0000256" key="5">
    <source>
        <dbReference type="ARBA" id="ARBA00022679"/>
    </source>
</evidence>
<dbReference type="KEGG" id="meh:M301_0614"/>
<dbReference type="PANTHER" id="PTHR45436:SF1">
    <property type="entry name" value="SENSOR PROTEIN QSEC"/>
    <property type="match status" value="1"/>
</dbReference>
<evidence type="ECO:0000256" key="9">
    <source>
        <dbReference type="ARBA" id="ARBA00023136"/>
    </source>
</evidence>
<dbReference type="InterPro" id="IPR003661">
    <property type="entry name" value="HisK_dim/P_dom"/>
</dbReference>
<dbReference type="PRINTS" id="PR00344">
    <property type="entry name" value="BCTRLSENSOR"/>
</dbReference>
<keyword evidence="5" id="KW-0808">Transferase</keyword>
<keyword evidence="13" id="KW-1185">Reference proteome</keyword>
<dbReference type="InterPro" id="IPR036890">
    <property type="entry name" value="HATPase_C_sf"/>
</dbReference>
<dbReference type="RefSeq" id="WP_013147314.1">
    <property type="nucleotide sequence ID" value="NC_014207.1"/>
</dbReference>
<dbReference type="SMART" id="SM00387">
    <property type="entry name" value="HATPase_c"/>
    <property type="match status" value="1"/>
</dbReference>
<dbReference type="InterPro" id="IPR050428">
    <property type="entry name" value="TCS_sensor_his_kinase"/>
</dbReference>
<dbReference type="Pfam" id="PF08521">
    <property type="entry name" value="2CSK_N"/>
    <property type="match status" value="1"/>
</dbReference>
<evidence type="ECO:0000256" key="10">
    <source>
        <dbReference type="SAM" id="Phobius"/>
    </source>
</evidence>
<evidence type="ECO:0000256" key="8">
    <source>
        <dbReference type="ARBA" id="ARBA00022989"/>
    </source>
</evidence>
<reference evidence="13" key="1">
    <citation type="submission" date="2010-05" db="EMBL/GenBank/DDBJ databases">
        <title>Complete sequence of Methylotenera sp. 301.</title>
        <authorList>
            <person name="Lucas S."/>
            <person name="Copeland A."/>
            <person name="Lapidus A."/>
            <person name="Cheng J.-F."/>
            <person name="Bruce D."/>
            <person name="Goodwin L."/>
            <person name="Pitluck S."/>
            <person name="Clum A."/>
            <person name="Land M."/>
            <person name="Hauser L."/>
            <person name="Kyrpides N."/>
            <person name="Ivanova N."/>
            <person name="Chistoservova L."/>
            <person name="Kalyuzhnaya M."/>
            <person name="Woyke T."/>
        </authorList>
    </citation>
    <scope>NUCLEOTIDE SEQUENCE [LARGE SCALE GENOMIC DNA]</scope>
    <source>
        <strain evidence="13">301</strain>
    </source>
</reference>
<comment type="catalytic activity">
    <reaction evidence="1">
        <text>ATP + protein L-histidine = ADP + protein N-phospho-L-histidine.</text>
        <dbReference type="EC" id="2.7.13.3"/>
    </reaction>
</comment>
<dbReference type="CDD" id="cd00082">
    <property type="entry name" value="HisKA"/>
    <property type="match status" value="1"/>
</dbReference>
<accession>D7DN59</accession>
<dbReference type="PROSITE" id="PS50109">
    <property type="entry name" value="HIS_KIN"/>
    <property type="match status" value="1"/>
</dbReference>
<dbReference type="Pfam" id="PF02518">
    <property type="entry name" value="HATPase_c"/>
    <property type="match status" value="1"/>
</dbReference>
<gene>
    <name evidence="12" type="ordered locus">M301_0614</name>
</gene>
<dbReference type="EMBL" id="CP002056">
    <property type="protein sequence ID" value="ADI28998.1"/>
    <property type="molecule type" value="Genomic_DNA"/>
</dbReference>
<proteinExistence type="predicted"/>
<evidence type="ECO:0000256" key="2">
    <source>
        <dbReference type="ARBA" id="ARBA00004370"/>
    </source>
</evidence>
<dbReference type="SUPFAM" id="SSF47384">
    <property type="entry name" value="Homodimeric domain of signal transducing histidine kinase"/>
    <property type="match status" value="1"/>
</dbReference>
<evidence type="ECO:0000313" key="12">
    <source>
        <dbReference type="EMBL" id="ADI28998.1"/>
    </source>
</evidence>
<dbReference type="Pfam" id="PF00512">
    <property type="entry name" value="HisKA"/>
    <property type="match status" value="1"/>
</dbReference>
<feature type="transmembrane region" description="Helical" evidence="10">
    <location>
        <begin position="12"/>
        <end position="36"/>
    </location>
</feature>
<evidence type="ECO:0000256" key="1">
    <source>
        <dbReference type="ARBA" id="ARBA00000085"/>
    </source>
</evidence>
<keyword evidence="9 10" id="KW-0472">Membrane</keyword>
<dbReference type="InterPro" id="IPR003594">
    <property type="entry name" value="HATPase_dom"/>
</dbReference>
<comment type="subcellular location">
    <subcellularLocation>
        <location evidence="2">Membrane</location>
    </subcellularLocation>
</comment>
<evidence type="ECO:0000313" key="13">
    <source>
        <dbReference type="Proteomes" id="UP000000383"/>
    </source>
</evidence>
<dbReference type="STRING" id="666681.M301_0614"/>
<keyword evidence="4" id="KW-0597">Phosphoprotein</keyword>
<keyword evidence="6 10" id="KW-0812">Transmembrane</keyword>
<dbReference type="Gene3D" id="1.10.287.130">
    <property type="match status" value="1"/>
</dbReference>
<dbReference type="OrthoDB" id="8583694at2"/>
<keyword evidence="7 12" id="KW-0418">Kinase</keyword>
<dbReference type="eggNOG" id="COG5002">
    <property type="taxonomic scope" value="Bacteria"/>
</dbReference>
<evidence type="ECO:0000259" key="11">
    <source>
        <dbReference type="PROSITE" id="PS50109"/>
    </source>
</evidence>
<dbReference type="SUPFAM" id="SSF55874">
    <property type="entry name" value="ATPase domain of HSP90 chaperone/DNA topoisomerase II/histidine kinase"/>
    <property type="match status" value="1"/>
</dbReference>
<dbReference type="Proteomes" id="UP000000383">
    <property type="component" value="Chromosome"/>
</dbReference>
<dbReference type="PANTHER" id="PTHR45436">
    <property type="entry name" value="SENSOR HISTIDINE KINASE YKOH"/>
    <property type="match status" value="1"/>
</dbReference>
<organism evidence="12 13">
    <name type="scientific">Methylotenera versatilis (strain 301)</name>
    <dbReference type="NCBI Taxonomy" id="666681"/>
    <lineage>
        <taxon>Bacteria</taxon>
        <taxon>Pseudomonadati</taxon>
        <taxon>Pseudomonadota</taxon>
        <taxon>Betaproteobacteria</taxon>
        <taxon>Nitrosomonadales</taxon>
        <taxon>Methylophilaceae</taxon>
        <taxon>Methylotenera</taxon>
    </lineage>
</organism>
<dbReference type="EC" id="2.7.13.3" evidence="3"/>
<dbReference type="GO" id="GO:0000155">
    <property type="term" value="F:phosphorelay sensor kinase activity"/>
    <property type="evidence" value="ECO:0007669"/>
    <property type="project" value="InterPro"/>
</dbReference>
<keyword evidence="8 10" id="KW-1133">Transmembrane helix</keyword>
<dbReference type="InterPro" id="IPR036097">
    <property type="entry name" value="HisK_dim/P_sf"/>
</dbReference>
<dbReference type="Gene3D" id="3.30.565.10">
    <property type="entry name" value="Histidine kinase-like ATPase, C-terminal domain"/>
    <property type="match status" value="1"/>
</dbReference>
<dbReference type="HOGENOM" id="CLU_000445_89_37_4"/>
<evidence type="ECO:0000256" key="7">
    <source>
        <dbReference type="ARBA" id="ARBA00022777"/>
    </source>
</evidence>
<dbReference type="InterPro" id="IPR004358">
    <property type="entry name" value="Sig_transdc_His_kin-like_C"/>
</dbReference>
<evidence type="ECO:0000256" key="4">
    <source>
        <dbReference type="ARBA" id="ARBA00022553"/>
    </source>
</evidence>
<feature type="transmembrane region" description="Helical" evidence="10">
    <location>
        <begin position="165"/>
        <end position="188"/>
    </location>
</feature>
<dbReference type="SMART" id="SM00388">
    <property type="entry name" value="HisKA"/>
    <property type="match status" value="1"/>
</dbReference>
<dbReference type="InterPro" id="IPR005467">
    <property type="entry name" value="His_kinase_dom"/>
</dbReference>
<protein>
    <recommendedName>
        <fullName evidence="3">histidine kinase</fullName>
        <ecNumber evidence="3">2.7.13.3</ecNumber>
    </recommendedName>
</protein>
<sequence length="467" mass="51638">MIHIKSNSIRQKLLNWLLILLIPTLFLGTISAYYLASYFANLAYDSGLFRSALALADEVEIKAGVMVVDLPDSALNLLEYDIDDDYRHYLILDPNHHIVLGDEQLALPKVLPAEGKSTFYDSVFENKKLRMIALNFPLADVGAKGSAIVVIGESTIKRDKMAEEIIAIMLIPQVILILLIIFLVSLGIKRGLISLDKLKNLISKRLPTDTRPLEELDAPEELQPLLHAMNELIVKEKSAVNERRHFLANAAHQLKTPLAGLKIQAEAALREDDLASIQHALKQISAGSDNLARLANQLLSLARAEPEAVAALAFVSVDLVRLIHDVTSSWVPKALDKNIDLGVKCELKELNVSANNVLLQELLNNLIDNAIRYNQVGAKVTVALDKVNDEAILSVQDNGVGIALLEQQKVFERFYRVLGTAENGCGLGLAIVQEIAHQHQARVLLEYSDMKKQTGTTVKVIFRLNEV</sequence>
<name>D7DN59_METV0</name>